<accession>A0A1E5XN26</accession>
<dbReference type="SUPFAM" id="SSF161098">
    <property type="entry name" value="MetI-like"/>
    <property type="match status" value="1"/>
</dbReference>
<evidence type="ECO:0000256" key="5">
    <source>
        <dbReference type="ARBA" id="ARBA00022989"/>
    </source>
</evidence>
<feature type="transmembrane region" description="Helical" evidence="7">
    <location>
        <begin position="109"/>
        <end position="134"/>
    </location>
</feature>
<name>A0A1E5XN26_9HYPH</name>
<keyword evidence="10" id="KW-1185">Reference proteome</keyword>
<dbReference type="Gene3D" id="1.10.3720.10">
    <property type="entry name" value="MetI-like"/>
    <property type="match status" value="1"/>
</dbReference>
<evidence type="ECO:0000256" key="1">
    <source>
        <dbReference type="ARBA" id="ARBA00004651"/>
    </source>
</evidence>
<dbReference type="RefSeq" id="WP_069910797.1">
    <property type="nucleotide sequence ID" value="NZ_LAJE02000242.1"/>
</dbReference>
<sequence>MSTSVGHPWRRRLHVSAVIFFGLLMAAPFYWMIINSFKSSREVVAYPPTWWPKEWHFENIEAALGFLDPSAIVNSVIFTAIITIVQLTLVVMTGFALAKMRFVGRGPLLTLFILTMFVPGQVALIPTFILVRNLNWIDTFMGLCVPIIAQTSFGVFIFRQFYISMPNEILDAAKIDGANWGQIFLNIVLPLSGPPIAAYTAVTVLTAWNMYAWPLISTTEKDMRTLPLALAGLGQSFSQTPPNVAMMAVLLSTLPIIIFFIFCQRYFINGLGGAIKE</sequence>
<dbReference type="Proteomes" id="UP000095463">
    <property type="component" value="Unassembled WGS sequence"/>
</dbReference>
<comment type="caution">
    <text evidence="9">The sequence shown here is derived from an EMBL/GenBank/DDBJ whole genome shotgun (WGS) entry which is preliminary data.</text>
</comment>
<reference evidence="9 10" key="1">
    <citation type="journal article" date="2015" name="Genome Announc.">
        <title>Genome Assemblies of Three Soil-Associated Devosia species: D. insulae, D. limi, and D. soli.</title>
        <authorList>
            <person name="Hassan Y.I."/>
            <person name="Lepp D."/>
            <person name="Zhou T."/>
        </authorList>
    </citation>
    <scope>NUCLEOTIDE SEQUENCE [LARGE SCALE GENOMIC DNA]</scope>
    <source>
        <strain evidence="9 10">DS-56</strain>
    </source>
</reference>
<comment type="subcellular location">
    <subcellularLocation>
        <location evidence="1 7">Cell membrane</location>
        <topology evidence="1 7">Multi-pass membrane protein</topology>
    </subcellularLocation>
</comment>
<comment type="similarity">
    <text evidence="7">Belongs to the binding-protein-dependent transport system permease family.</text>
</comment>
<dbReference type="EMBL" id="LAJE02000242">
    <property type="protein sequence ID" value="OEO29975.1"/>
    <property type="molecule type" value="Genomic_DNA"/>
</dbReference>
<evidence type="ECO:0000313" key="9">
    <source>
        <dbReference type="EMBL" id="OEO29975.1"/>
    </source>
</evidence>
<evidence type="ECO:0000256" key="7">
    <source>
        <dbReference type="RuleBase" id="RU363032"/>
    </source>
</evidence>
<dbReference type="CDD" id="cd06261">
    <property type="entry name" value="TM_PBP2"/>
    <property type="match status" value="1"/>
</dbReference>
<feature type="transmembrane region" description="Helical" evidence="7">
    <location>
        <begin position="12"/>
        <end position="33"/>
    </location>
</feature>
<feature type="transmembrane region" description="Helical" evidence="7">
    <location>
        <begin position="140"/>
        <end position="162"/>
    </location>
</feature>
<keyword evidence="2 7" id="KW-0813">Transport</keyword>
<dbReference type="PANTHER" id="PTHR43744:SF12">
    <property type="entry name" value="ABC TRANSPORTER PERMEASE PROTEIN MG189-RELATED"/>
    <property type="match status" value="1"/>
</dbReference>
<keyword evidence="4 7" id="KW-0812">Transmembrane</keyword>
<feature type="transmembrane region" description="Helical" evidence="7">
    <location>
        <begin position="76"/>
        <end position="97"/>
    </location>
</feature>
<feature type="domain" description="ABC transmembrane type-1" evidence="8">
    <location>
        <begin position="72"/>
        <end position="262"/>
    </location>
</feature>
<organism evidence="9 10">
    <name type="scientific">Devosia insulae DS-56</name>
    <dbReference type="NCBI Taxonomy" id="1116389"/>
    <lineage>
        <taxon>Bacteria</taxon>
        <taxon>Pseudomonadati</taxon>
        <taxon>Pseudomonadota</taxon>
        <taxon>Alphaproteobacteria</taxon>
        <taxon>Hyphomicrobiales</taxon>
        <taxon>Devosiaceae</taxon>
        <taxon>Devosia</taxon>
    </lineage>
</organism>
<dbReference type="GO" id="GO:0055085">
    <property type="term" value="P:transmembrane transport"/>
    <property type="evidence" value="ECO:0007669"/>
    <property type="project" value="InterPro"/>
</dbReference>
<dbReference type="InterPro" id="IPR035906">
    <property type="entry name" value="MetI-like_sf"/>
</dbReference>
<evidence type="ECO:0000256" key="6">
    <source>
        <dbReference type="ARBA" id="ARBA00023136"/>
    </source>
</evidence>
<gene>
    <name evidence="9" type="ORF">VW23_023505</name>
</gene>
<dbReference type="AlphaFoldDB" id="A0A1E5XN26"/>
<evidence type="ECO:0000256" key="2">
    <source>
        <dbReference type="ARBA" id="ARBA00022448"/>
    </source>
</evidence>
<protein>
    <recommendedName>
        <fullName evidence="8">ABC transmembrane type-1 domain-containing protein</fullName>
    </recommendedName>
</protein>
<evidence type="ECO:0000256" key="4">
    <source>
        <dbReference type="ARBA" id="ARBA00022692"/>
    </source>
</evidence>
<evidence type="ECO:0000256" key="3">
    <source>
        <dbReference type="ARBA" id="ARBA00022475"/>
    </source>
</evidence>
<feature type="transmembrane region" description="Helical" evidence="7">
    <location>
        <begin position="183"/>
        <end position="208"/>
    </location>
</feature>
<dbReference type="OrthoDB" id="9815445at2"/>
<dbReference type="InterPro" id="IPR000515">
    <property type="entry name" value="MetI-like"/>
</dbReference>
<dbReference type="PANTHER" id="PTHR43744">
    <property type="entry name" value="ABC TRANSPORTER PERMEASE PROTEIN MG189-RELATED-RELATED"/>
    <property type="match status" value="1"/>
</dbReference>
<keyword evidence="3" id="KW-1003">Cell membrane</keyword>
<feature type="transmembrane region" description="Helical" evidence="7">
    <location>
        <begin position="244"/>
        <end position="263"/>
    </location>
</feature>
<dbReference type="Pfam" id="PF00528">
    <property type="entry name" value="BPD_transp_1"/>
    <property type="match status" value="1"/>
</dbReference>
<keyword evidence="6 7" id="KW-0472">Membrane</keyword>
<dbReference type="PROSITE" id="PS50928">
    <property type="entry name" value="ABC_TM1"/>
    <property type="match status" value="1"/>
</dbReference>
<proteinExistence type="inferred from homology"/>
<evidence type="ECO:0000313" key="10">
    <source>
        <dbReference type="Proteomes" id="UP000095463"/>
    </source>
</evidence>
<keyword evidence="5 7" id="KW-1133">Transmembrane helix</keyword>
<dbReference type="GO" id="GO:0005886">
    <property type="term" value="C:plasma membrane"/>
    <property type="evidence" value="ECO:0007669"/>
    <property type="project" value="UniProtKB-SubCell"/>
</dbReference>
<evidence type="ECO:0000259" key="8">
    <source>
        <dbReference type="PROSITE" id="PS50928"/>
    </source>
</evidence>